<dbReference type="RefSeq" id="WP_125293768.1">
    <property type="nucleotide sequence ID" value="NZ_JAPTZM010000002.1"/>
</dbReference>
<protein>
    <submittedName>
        <fullName evidence="1">2-dehydro-3-deoxygalactonokinase</fullName>
    </submittedName>
</protein>
<comment type="caution">
    <text evidence="1">The sequence shown here is derived from an EMBL/GenBank/DDBJ whole genome shotgun (WGS) entry which is preliminary data.</text>
</comment>
<organism evidence="1 2">
    <name type="scientific">Atlantibacter subterraneus</name>
    <dbReference type="NCBI Taxonomy" id="255519"/>
    <lineage>
        <taxon>Bacteria</taxon>
        <taxon>Pseudomonadati</taxon>
        <taxon>Pseudomonadota</taxon>
        <taxon>Gammaproteobacteria</taxon>
        <taxon>Enterobacterales</taxon>
        <taxon>Enterobacteriaceae</taxon>
        <taxon>Atlantibacter</taxon>
    </lineage>
</organism>
<dbReference type="EMBL" id="RHXB01000006">
    <property type="protein sequence ID" value="RSE26008.1"/>
    <property type="molecule type" value="Genomic_DNA"/>
</dbReference>
<dbReference type="Proteomes" id="UP000275331">
    <property type="component" value="Unassembled WGS sequence"/>
</dbReference>
<keyword evidence="1" id="KW-0808">Transferase</keyword>
<dbReference type="InterPro" id="IPR007729">
    <property type="entry name" value="DGOK"/>
</dbReference>
<sequence length="298" mass="32189">MSKSWLAVDWGTTNFRAWLMHDADVVSVINAPCGLLQVENGQFETALQTHIALWIAEYGALPLLMAGMVGSQQGWVNVPYCEGCIDAQQLAQGAHALHTRWGSQGWILPGVAGHSAVGLPEVMRGEEIQLVGLMALAPAENHHAILPGTHSKHATVAHQAIHDFSTFMTGELYQLLMAHSLLGRDLPPQQPDSRAFALGVQHSGLAAPLSQLLFSVRTLRLRGDVPLSGVGDYLSGLLIGQELRQCPSTPHWIIGSDALNARYQQAASQLGLVTEALSGERCFIAGMNQIRLYLQGIE</sequence>
<dbReference type="AlphaFoldDB" id="A0A3R9F520"/>
<keyword evidence="1" id="KW-0418">Kinase</keyword>
<dbReference type="Gene3D" id="3.30.420.310">
    <property type="entry name" value="2-keto-3-deoxy-galactonokinase, C-terminal domain"/>
    <property type="match status" value="1"/>
</dbReference>
<evidence type="ECO:0000313" key="1">
    <source>
        <dbReference type="EMBL" id="RSE26008.1"/>
    </source>
</evidence>
<proteinExistence type="predicted"/>
<dbReference type="InterPro" id="IPR042257">
    <property type="entry name" value="DGOK_C"/>
</dbReference>
<reference evidence="1 2" key="1">
    <citation type="submission" date="2018-10" db="EMBL/GenBank/DDBJ databases">
        <title>Transmission dynamics of multidrug resistant bacteria on intensive care unit surfaces.</title>
        <authorList>
            <person name="D'Souza A.W."/>
            <person name="Potter R.F."/>
            <person name="Wallace M."/>
            <person name="Shupe A."/>
            <person name="Patel S."/>
            <person name="Sun S."/>
            <person name="Gul D."/>
            <person name="Kwon J.H."/>
            <person name="Andleeb S."/>
            <person name="Burnham C.-A.D."/>
            <person name="Dantas G."/>
        </authorList>
    </citation>
    <scope>NUCLEOTIDE SEQUENCE [LARGE SCALE GENOMIC DNA]</scope>
    <source>
        <strain evidence="1 2">AS_373</strain>
    </source>
</reference>
<dbReference type="Pfam" id="PF05035">
    <property type="entry name" value="DGOK"/>
    <property type="match status" value="1"/>
</dbReference>
<evidence type="ECO:0000313" key="2">
    <source>
        <dbReference type="Proteomes" id="UP000275331"/>
    </source>
</evidence>
<dbReference type="InterPro" id="IPR042258">
    <property type="entry name" value="DGOK_N"/>
</dbReference>
<name>A0A3R9F520_9ENTR</name>
<dbReference type="OrthoDB" id="256574at2"/>
<dbReference type="GO" id="GO:0034194">
    <property type="term" value="P:D-galactonate catabolic process"/>
    <property type="evidence" value="ECO:0007669"/>
    <property type="project" value="InterPro"/>
</dbReference>
<dbReference type="GO" id="GO:0008671">
    <property type="term" value="F:2-dehydro-3-deoxygalactonokinase activity"/>
    <property type="evidence" value="ECO:0007669"/>
    <property type="project" value="InterPro"/>
</dbReference>
<dbReference type="Gene3D" id="3.30.420.300">
    <property type="entry name" value="2-keto-3-deoxy-galactonokinase, substrate binding domain"/>
    <property type="match status" value="1"/>
</dbReference>
<accession>A0A3R9F520</accession>
<gene>
    <name evidence="1" type="ORF">EGT71_10655</name>
</gene>